<protein>
    <submittedName>
        <fullName evidence="2">Uncharacterized protein</fullName>
    </submittedName>
</protein>
<dbReference type="RefSeq" id="WP_173163269.1">
    <property type="nucleotide sequence ID" value="NZ_AP022871.1"/>
</dbReference>
<reference evidence="2 3" key="2">
    <citation type="submission" date="2020-03" db="EMBL/GenBank/DDBJ databases">
        <authorList>
            <person name="Ichikawa N."/>
            <person name="Kimura A."/>
            <person name="Kitahashi Y."/>
            <person name="Uohara A."/>
        </authorList>
    </citation>
    <scope>NUCLEOTIDE SEQUENCE [LARGE SCALE GENOMIC DNA]</scope>
    <source>
        <strain evidence="2 3">NBRC 105367</strain>
    </source>
</reference>
<name>A0A6F8YXG2_9ACTN</name>
<dbReference type="AlphaFoldDB" id="A0A6F8YXG2"/>
<dbReference type="Proteomes" id="UP000503011">
    <property type="component" value="Chromosome"/>
</dbReference>
<accession>A0A6F8YXG2</accession>
<evidence type="ECO:0000313" key="2">
    <source>
        <dbReference type="EMBL" id="BCB90827.1"/>
    </source>
</evidence>
<feature type="region of interest" description="Disordered" evidence="1">
    <location>
        <begin position="1"/>
        <end position="62"/>
    </location>
</feature>
<keyword evidence="3" id="KW-1185">Reference proteome</keyword>
<proteinExistence type="predicted"/>
<dbReference type="EMBL" id="AP022871">
    <property type="protein sequence ID" value="BCB90827.1"/>
    <property type="molecule type" value="Genomic_DNA"/>
</dbReference>
<dbReference type="KEGG" id="psuu:Psuf_081400"/>
<evidence type="ECO:0000256" key="1">
    <source>
        <dbReference type="SAM" id="MobiDB-lite"/>
    </source>
</evidence>
<sequence length="109" mass="11881">MTTTVSRSGRPPVAGRRGDDEANLLVPEAHRPGRHAQVRGRQPHERRASAGDRRLDVRRVEGQAGRVPPVVAARVRPHRLLDPHVARVRGDERVGPGLGVPVPDALDEP</sequence>
<evidence type="ECO:0000313" key="3">
    <source>
        <dbReference type="Proteomes" id="UP000503011"/>
    </source>
</evidence>
<feature type="compositionally biased region" description="Basic and acidic residues" evidence="1">
    <location>
        <begin position="42"/>
        <end position="61"/>
    </location>
</feature>
<gene>
    <name evidence="2" type="ORF">Psuf_081400</name>
</gene>
<organism evidence="2 3">
    <name type="scientific">Phytohabitans suffuscus</name>
    <dbReference type="NCBI Taxonomy" id="624315"/>
    <lineage>
        <taxon>Bacteria</taxon>
        <taxon>Bacillati</taxon>
        <taxon>Actinomycetota</taxon>
        <taxon>Actinomycetes</taxon>
        <taxon>Micromonosporales</taxon>
        <taxon>Micromonosporaceae</taxon>
    </lineage>
</organism>
<reference evidence="2 3" key="1">
    <citation type="submission" date="2020-03" db="EMBL/GenBank/DDBJ databases">
        <title>Whole genome shotgun sequence of Phytohabitans suffuscus NBRC 105367.</title>
        <authorList>
            <person name="Komaki H."/>
            <person name="Tamura T."/>
        </authorList>
    </citation>
    <scope>NUCLEOTIDE SEQUENCE [LARGE SCALE GENOMIC DNA]</scope>
    <source>
        <strain evidence="2 3">NBRC 105367</strain>
    </source>
</reference>